<dbReference type="OrthoDB" id="1091556at2"/>
<evidence type="ECO:0000313" key="3">
    <source>
        <dbReference type="Proteomes" id="UP000289465"/>
    </source>
</evidence>
<feature type="region of interest" description="Disordered" evidence="1">
    <location>
        <begin position="255"/>
        <end position="331"/>
    </location>
</feature>
<evidence type="ECO:0000313" key="2">
    <source>
        <dbReference type="EMBL" id="SSW67236.1"/>
    </source>
</evidence>
<feature type="region of interest" description="Disordered" evidence="1">
    <location>
        <begin position="377"/>
        <end position="414"/>
    </location>
</feature>
<dbReference type="EMBL" id="UFQC01000011">
    <property type="protein sequence ID" value="SSW67236.1"/>
    <property type="molecule type" value="Genomic_DNA"/>
</dbReference>
<evidence type="ECO:0000256" key="1">
    <source>
        <dbReference type="SAM" id="MobiDB-lite"/>
    </source>
</evidence>
<proteinExistence type="predicted"/>
<reference evidence="2 3" key="1">
    <citation type="submission" date="2018-07" db="EMBL/GenBank/DDBJ databases">
        <authorList>
            <person name="Peeters C."/>
        </authorList>
    </citation>
    <scope>NUCLEOTIDE SEQUENCE [LARGE SCALE GENOMIC DNA]</scope>
    <source>
        <strain evidence="2 3">LMG 30378</strain>
    </source>
</reference>
<feature type="compositionally biased region" description="Low complexity" evidence="1">
    <location>
        <begin position="256"/>
        <end position="272"/>
    </location>
</feature>
<feature type="compositionally biased region" description="Low complexity" evidence="1">
    <location>
        <begin position="292"/>
        <end position="331"/>
    </location>
</feature>
<organism evidence="2 3">
    <name type="scientific">Achromobacter veterisilvae</name>
    <dbReference type="NCBI Taxonomy" id="2069367"/>
    <lineage>
        <taxon>Bacteria</taxon>
        <taxon>Pseudomonadati</taxon>
        <taxon>Pseudomonadota</taxon>
        <taxon>Betaproteobacteria</taxon>
        <taxon>Burkholderiales</taxon>
        <taxon>Alcaligenaceae</taxon>
        <taxon>Achromobacter</taxon>
    </lineage>
</organism>
<dbReference type="AlphaFoldDB" id="A0A446CH54"/>
<gene>
    <name evidence="2" type="ORF">AVE30378_02519</name>
</gene>
<dbReference type="RefSeq" id="WP_129241215.1">
    <property type="nucleotide sequence ID" value="NZ_UFQC01000011.1"/>
</dbReference>
<name>A0A446CH54_9BURK</name>
<protein>
    <submittedName>
        <fullName evidence="2">Uncharacterized protein</fullName>
    </submittedName>
</protein>
<sequence length="414" mass="45128">MTQTNTVQGLRTPAEANLPAVAPGFSSLQGFELMQRAARLLSSSTLVPVAYRQTIEKLDRYGNVKESRENPNALANSVVALNMAQRMGADPLMVMQNLYIVEGRPSWSSQWIIAAINGCGRFSPLRFRIESRGEREVEYKSSYWENNQRHTKVEKVKIDDKVCVAWAIEKETGEVIESPPVSIEMAVLEGWYTKNGSKWQTMDEVMLRYRTASFFGKLYAPELLMGLQTVEEAQDIIEATTAPDGTISVNVDELRQSAQPAQRQPAAAQADATDLEARDPVANTNTARAKAQAEAGNPAQGAAAAAPAAQAAPADGQQGNLPGADADPGLDPAAVEHQIVSAKTLDVLDLASDSIDGVDDLGIRARLHQIYQERRAAMVKQSEQHAQQQAQAQQQQQQQRPAGASRRPRMAAPE</sequence>
<accession>A0A446CH54</accession>
<feature type="compositionally biased region" description="Low complexity" evidence="1">
    <location>
        <begin position="384"/>
        <end position="399"/>
    </location>
</feature>
<dbReference type="Proteomes" id="UP000289465">
    <property type="component" value="Unassembled WGS sequence"/>
</dbReference>